<keyword evidence="1" id="KW-0472">Membrane</keyword>
<evidence type="ECO:0000256" key="1">
    <source>
        <dbReference type="SAM" id="Phobius"/>
    </source>
</evidence>
<evidence type="ECO:0000313" key="2">
    <source>
        <dbReference type="EMBL" id="QDV46039.1"/>
    </source>
</evidence>
<dbReference type="RefSeq" id="WP_145390223.1">
    <property type="nucleotide sequence ID" value="NZ_CP037423.1"/>
</dbReference>
<keyword evidence="1" id="KW-0812">Transmembrane</keyword>
<sequence>MLVQKDKLPFRSPNEKGRYRRAWKESHGNLLLLFAGIIFLIGLAMIWASPPDPTEFDVDLGAVADTDQVQPLPPDVILIRVTTNQIDSAGPIRIAVYDSPESFGNPERAIIKDSLVPIDGFVVWEIQLAILPEQFAIAAYHDMDDNGELNRALFNAPVEPYGFSNNARSLVGPPTYEQTIMERPSESTAIEIRVY</sequence>
<dbReference type="Pfam" id="PF09912">
    <property type="entry name" value="DUF2141"/>
    <property type="match status" value="1"/>
</dbReference>
<evidence type="ECO:0008006" key="4">
    <source>
        <dbReference type="Google" id="ProtNLM"/>
    </source>
</evidence>
<keyword evidence="1" id="KW-1133">Transmembrane helix</keyword>
<dbReference type="OrthoDB" id="9788332at2"/>
<dbReference type="InterPro" id="IPR018673">
    <property type="entry name" value="DUF2141"/>
</dbReference>
<name>A0A518HYX0_9BACT</name>
<keyword evidence="3" id="KW-1185">Reference proteome</keyword>
<accession>A0A518HYX0</accession>
<evidence type="ECO:0000313" key="3">
    <source>
        <dbReference type="Proteomes" id="UP000319004"/>
    </source>
</evidence>
<protein>
    <recommendedName>
        <fullName evidence="4">DUF2141 domain-containing protein</fullName>
    </recommendedName>
</protein>
<organism evidence="2 3">
    <name type="scientific">Stieleria neptunia</name>
    <dbReference type="NCBI Taxonomy" id="2527979"/>
    <lineage>
        <taxon>Bacteria</taxon>
        <taxon>Pseudomonadati</taxon>
        <taxon>Planctomycetota</taxon>
        <taxon>Planctomycetia</taxon>
        <taxon>Pirellulales</taxon>
        <taxon>Pirellulaceae</taxon>
        <taxon>Stieleria</taxon>
    </lineage>
</organism>
<reference evidence="2 3" key="1">
    <citation type="submission" date="2019-03" db="EMBL/GenBank/DDBJ databases">
        <title>Deep-cultivation of Planctomycetes and their phenomic and genomic characterization uncovers novel biology.</title>
        <authorList>
            <person name="Wiegand S."/>
            <person name="Jogler M."/>
            <person name="Boedeker C."/>
            <person name="Pinto D."/>
            <person name="Vollmers J."/>
            <person name="Rivas-Marin E."/>
            <person name="Kohn T."/>
            <person name="Peeters S.H."/>
            <person name="Heuer A."/>
            <person name="Rast P."/>
            <person name="Oberbeckmann S."/>
            <person name="Bunk B."/>
            <person name="Jeske O."/>
            <person name="Meyerdierks A."/>
            <person name="Storesund J.E."/>
            <person name="Kallscheuer N."/>
            <person name="Luecker S."/>
            <person name="Lage O.M."/>
            <person name="Pohl T."/>
            <person name="Merkel B.J."/>
            <person name="Hornburger P."/>
            <person name="Mueller R.-W."/>
            <person name="Bruemmer F."/>
            <person name="Labrenz M."/>
            <person name="Spormann A.M."/>
            <person name="Op den Camp H."/>
            <person name="Overmann J."/>
            <person name="Amann R."/>
            <person name="Jetten M.S.M."/>
            <person name="Mascher T."/>
            <person name="Medema M.H."/>
            <person name="Devos D.P."/>
            <person name="Kaster A.-K."/>
            <person name="Ovreas L."/>
            <person name="Rohde M."/>
            <person name="Galperin M.Y."/>
            <person name="Jogler C."/>
        </authorList>
    </citation>
    <scope>NUCLEOTIDE SEQUENCE [LARGE SCALE GENOMIC DNA]</scope>
    <source>
        <strain evidence="2 3">Enr13</strain>
    </source>
</reference>
<dbReference type="AlphaFoldDB" id="A0A518HYX0"/>
<dbReference type="EMBL" id="CP037423">
    <property type="protein sequence ID" value="QDV46039.1"/>
    <property type="molecule type" value="Genomic_DNA"/>
</dbReference>
<gene>
    <name evidence="2" type="ORF">Enr13x_59430</name>
</gene>
<proteinExistence type="predicted"/>
<dbReference type="KEGG" id="snep:Enr13x_59430"/>
<feature type="transmembrane region" description="Helical" evidence="1">
    <location>
        <begin position="30"/>
        <end position="48"/>
    </location>
</feature>
<dbReference type="Proteomes" id="UP000319004">
    <property type="component" value="Chromosome"/>
</dbReference>